<organism evidence="2 3">
    <name type="scientific">Rhamnella rubrinervis</name>
    <dbReference type="NCBI Taxonomy" id="2594499"/>
    <lineage>
        <taxon>Eukaryota</taxon>
        <taxon>Viridiplantae</taxon>
        <taxon>Streptophyta</taxon>
        <taxon>Embryophyta</taxon>
        <taxon>Tracheophyta</taxon>
        <taxon>Spermatophyta</taxon>
        <taxon>Magnoliopsida</taxon>
        <taxon>eudicotyledons</taxon>
        <taxon>Gunneridae</taxon>
        <taxon>Pentapetalae</taxon>
        <taxon>rosids</taxon>
        <taxon>fabids</taxon>
        <taxon>Rosales</taxon>
        <taxon>Rhamnaceae</taxon>
        <taxon>rhamnoid group</taxon>
        <taxon>Rhamneae</taxon>
        <taxon>Rhamnella</taxon>
    </lineage>
</organism>
<keyword evidence="3" id="KW-1185">Reference proteome</keyword>
<proteinExistence type="predicted"/>
<evidence type="ECO:0000256" key="1">
    <source>
        <dbReference type="SAM" id="MobiDB-lite"/>
    </source>
</evidence>
<name>A0A8K0H186_9ROSA</name>
<feature type="region of interest" description="Disordered" evidence="1">
    <location>
        <begin position="1"/>
        <end position="38"/>
    </location>
</feature>
<accession>A0A8K0H186</accession>
<dbReference type="Proteomes" id="UP000796880">
    <property type="component" value="Unassembled WGS sequence"/>
</dbReference>
<sequence>MAPLKRLRKASDKSTEATTVTEAAATKKSREVEESSNALQTANLGYSSAKFTEASAKLAREPSCYIRIPSPKVHGQFGRGCPLVIYGYPSAKCAEESANLAEGAFLLYTDTPRPNLPRHRQI</sequence>
<gene>
    <name evidence="2" type="ORF">FNV43_RR13435</name>
</gene>
<reference evidence="2" key="1">
    <citation type="submission" date="2020-03" db="EMBL/GenBank/DDBJ databases">
        <title>A high-quality chromosome-level genome assembly of a woody plant with both climbing and erect habits, Rhamnella rubrinervis.</title>
        <authorList>
            <person name="Lu Z."/>
            <person name="Yang Y."/>
            <person name="Zhu X."/>
            <person name="Sun Y."/>
        </authorList>
    </citation>
    <scope>NUCLEOTIDE SEQUENCE</scope>
    <source>
        <strain evidence="2">BYM</strain>
        <tissue evidence="2">Leaf</tissue>
    </source>
</reference>
<dbReference type="EMBL" id="VOIH02000006">
    <property type="protein sequence ID" value="KAF3443745.1"/>
    <property type="molecule type" value="Genomic_DNA"/>
</dbReference>
<evidence type="ECO:0000313" key="2">
    <source>
        <dbReference type="EMBL" id="KAF3443745.1"/>
    </source>
</evidence>
<protein>
    <submittedName>
        <fullName evidence="2">Uncharacterized protein</fullName>
    </submittedName>
</protein>
<feature type="compositionally biased region" description="Low complexity" evidence="1">
    <location>
        <begin position="16"/>
        <end position="26"/>
    </location>
</feature>
<evidence type="ECO:0000313" key="3">
    <source>
        <dbReference type="Proteomes" id="UP000796880"/>
    </source>
</evidence>
<dbReference type="AlphaFoldDB" id="A0A8K0H186"/>
<comment type="caution">
    <text evidence="2">The sequence shown here is derived from an EMBL/GenBank/DDBJ whole genome shotgun (WGS) entry which is preliminary data.</text>
</comment>